<feature type="transmembrane region" description="Helical" evidence="12">
    <location>
        <begin position="177"/>
        <end position="199"/>
    </location>
</feature>
<dbReference type="AlphaFoldDB" id="A0A178MUB6"/>
<keyword evidence="9 12" id="KW-0472">Membrane</keyword>
<evidence type="ECO:0000313" key="14">
    <source>
        <dbReference type="Proteomes" id="UP000078543"/>
    </source>
</evidence>
<keyword evidence="6" id="KW-0560">Oxidoreductase</keyword>
<comment type="subcellular location">
    <subcellularLocation>
        <location evidence="2">Membrane</location>
        <topology evidence="2">Multi-pass membrane protein</topology>
    </subcellularLocation>
</comment>
<evidence type="ECO:0000256" key="7">
    <source>
        <dbReference type="ARBA" id="ARBA00023004"/>
    </source>
</evidence>
<evidence type="ECO:0000256" key="11">
    <source>
        <dbReference type="ARBA" id="ARBA00048044"/>
    </source>
</evidence>
<dbReference type="PANTHER" id="PTHR23289:SF2">
    <property type="entry name" value="CYTOCHROME C OXIDASE ASSEMBLY PROTEIN COX15 HOMOLOG"/>
    <property type="match status" value="1"/>
</dbReference>
<evidence type="ECO:0000256" key="6">
    <source>
        <dbReference type="ARBA" id="ARBA00023002"/>
    </source>
</evidence>
<keyword evidence="4" id="KW-0479">Metal-binding</keyword>
<dbReference type="GO" id="GO:0120547">
    <property type="term" value="F:heme A synthase activity"/>
    <property type="evidence" value="ECO:0007669"/>
    <property type="project" value="UniProtKB-EC"/>
</dbReference>
<feature type="transmembrane region" description="Helical" evidence="12">
    <location>
        <begin position="74"/>
        <end position="92"/>
    </location>
</feature>
<dbReference type="Proteomes" id="UP000078543">
    <property type="component" value="Unassembled WGS sequence"/>
</dbReference>
<proteinExistence type="predicted"/>
<comment type="caution">
    <text evidence="13">The sequence shown here is derived from an EMBL/GenBank/DDBJ whole genome shotgun (WGS) entry which is preliminary data.</text>
</comment>
<evidence type="ECO:0000256" key="4">
    <source>
        <dbReference type="ARBA" id="ARBA00022723"/>
    </source>
</evidence>
<evidence type="ECO:0000256" key="8">
    <source>
        <dbReference type="ARBA" id="ARBA00023133"/>
    </source>
</evidence>
<feature type="transmembrane region" description="Helical" evidence="12">
    <location>
        <begin position="235"/>
        <end position="255"/>
    </location>
</feature>
<evidence type="ECO:0000256" key="2">
    <source>
        <dbReference type="ARBA" id="ARBA00004141"/>
    </source>
</evidence>
<evidence type="ECO:0000256" key="1">
    <source>
        <dbReference type="ARBA" id="ARBA00001970"/>
    </source>
</evidence>
<name>A0A178MUB6_9PROT</name>
<keyword evidence="5 12" id="KW-1133">Transmembrane helix</keyword>
<keyword evidence="8" id="KW-0350">Heme biosynthesis</keyword>
<dbReference type="InterPro" id="IPR023754">
    <property type="entry name" value="HemeA_Synthase_type2"/>
</dbReference>
<dbReference type="GO" id="GO:0006784">
    <property type="term" value="P:heme A biosynthetic process"/>
    <property type="evidence" value="ECO:0007669"/>
    <property type="project" value="InterPro"/>
</dbReference>
<dbReference type="GO" id="GO:0016020">
    <property type="term" value="C:membrane"/>
    <property type="evidence" value="ECO:0007669"/>
    <property type="project" value="UniProtKB-SubCell"/>
</dbReference>
<evidence type="ECO:0000256" key="5">
    <source>
        <dbReference type="ARBA" id="ARBA00022989"/>
    </source>
</evidence>
<dbReference type="EMBL" id="LWQU01000125">
    <property type="protein sequence ID" value="OAN53231.1"/>
    <property type="molecule type" value="Genomic_DNA"/>
</dbReference>
<keyword evidence="7" id="KW-0408">Iron</keyword>
<dbReference type="PANTHER" id="PTHR23289">
    <property type="entry name" value="CYTOCHROME C OXIDASE ASSEMBLY PROTEIN COX15"/>
    <property type="match status" value="1"/>
</dbReference>
<keyword evidence="3 12" id="KW-0812">Transmembrane</keyword>
<dbReference type="STRING" id="1437059.A6A05_09805"/>
<feature type="transmembrane region" description="Helical" evidence="12">
    <location>
        <begin position="104"/>
        <end position="122"/>
    </location>
</feature>
<feature type="transmembrane region" description="Helical" evidence="12">
    <location>
        <begin position="267"/>
        <end position="286"/>
    </location>
</feature>
<accession>A0A178MUB6</accession>
<dbReference type="GO" id="GO:0016653">
    <property type="term" value="F:oxidoreductase activity, acting on NAD(P)H, heme protein as acceptor"/>
    <property type="evidence" value="ECO:0007669"/>
    <property type="project" value="TreeGrafter"/>
</dbReference>
<keyword evidence="14" id="KW-1185">Reference proteome</keyword>
<evidence type="ECO:0000256" key="3">
    <source>
        <dbReference type="ARBA" id="ARBA00022692"/>
    </source>
</evidence>
<comment type="cofactor">
    <cofactor evidence="1">
        <name>heme b</name>
        <dbReference type="ChEBI" id="CHEBI:60344"/>
    </cofactor>
</comment>
<evidence type="ECO:0000256" key="12">
    <source>
        <dbReference type="SAM" id="Phobius"/>
    </source>
</evidence>
<comment type="pathway">
    <text evidence="10">Porphyrin-containing compound metabolism; heme A biosynthesis; heme A from heme O: step 1/1.</text>
</comment>
<comment type="catalytic activity">
    <reaction evidence="11">
        <text>Fe(II)-heme o + 2 A + H2O = Fe(II)-heme a + 2 AH2</text>
        <dbReference type="Rhea" id="RHEA:63388"/>
        <dbReference type="ChEBI" id="CHEBI:13193"/>
        <dbReference type="ChEBI" id="CHEBI:15377"/>
        <dbReference type="ChEBI" id="CHEBI:17499"/>
        <dbReference type="ChEBI" id="CHEBI:60530"/>
        <dbReference type="ChEBI" id="CHEBI:61715"/>
        <dbReference type="EC" id="1.17.99.9"/>
    </reaction>
    <physiologicalReaction direction="left-to-right" evidence="11">
        <dbReference type="Rhea" id="RHEA:63389"/>
    </physiologicalReaction>
</comment>
<gene>
    <name evidence="13" type="ORF">A6A05_09805</name>
</gene>
<dbReference type="GO" id="GO:0046872">
    <property type="term" value="F:metal ion binding"/>
    <property type="evidence" value="ECO:0007669"/>
    <property type="project" value="UniProtKB-KW"/>
</dbReference>
<evidence type="ECO:0000256" key="10">
    <source>
        <dbReference type="ARBA" id="ARBA00044501"/>
    </source>
</evidence>
<evidence type="ECO:0000313" key="13">
    <source>
        <dbReference type="EMBL" id="OAN53231.1"/>
    </source>
</evidence>
<dbReference type="InterPro" id="IPR003780">
    <property type="entry name" value="COX15/CtaA_fam"/>
</dbReference>
<evidence type="ECO:0000256" key="9">
    <source>
        <dbReference type="ARBA" id="ARBA00023136"/>
    </source>
</evidence>
<evidence type="ECO:0008006" key="15">
    <source>
        <dbReference type="Google" id="ProtNLM"/>
    </source>
</evidence>
<protein>
    <recommendedName>
        <fullName evidence="15">HAS</fullName>
    </recommendedName>
</protein>
<reference evidence="13 14" key="1">
    <citation type="submission" date="2016-04" db="EMBL/GenBank/DDBJ databases">
        <title>Draft genome sequence of freshwater magnetotactic bacteria Magnetospirillum marisnigri SP-1 and Magnetospirillum moscoviense BB-1.</title>
        <authorList>
            <person name="Koziaeva V."/>
            <person name="Dziuba M.V."/>
            <person name="Ivanov T.M."/>
            <person name="Kuznetsov B."/>
            <person name="Grouzdev D.S."/>
        </authorList>
    </citation>
    <scope>NUCLEOTIDE SEQUENCE [LARGE SCALE GENOMIC DNA]</scope>
    <source>
        <strain evidence="13 14">BB-1</strain>
    </source>
</reference>
<feature type="transmembrane region" description="Helical" evidence="12">
    <location>
        <begin position="137"/>
        <end position="156"/>
    </location>
</feature>
<dbReference type="Pfam" id="PF02628">
    <property type="entry name" value="COX15-CtaA"/>
    <property type="match status" value="1"/>
</dbReference>
<organism evidence="13 14">
    <name type="scientific">Magnetospirillum moscoviense</name>
    <dbReference type="NCBI Taxonomy" id="1437059"/>
    <lineage>
        <taxon>Bacteria</taxon>
        <taxon>Pseudomonadati</taxon>
        <taxon>Pseudomonadota</taxon>
        <taxon>Alphaproteobacteria</taxon>
        <taxon>Rhodospirillales</taxon>
        <taxon>Rhodospirillaceae</taxon>
        <taxon>Magnetospirillum</taxon>
    </lineage>
</organism>
<sequence>MAVMVALGGWTRLTGSGLSMVEWNPHHLLPPLSAAEWEEAFALYRASPQFRLVNATMDLAGFQGIFWLEYVHRLWGRLIGLAFAVPLAWFAWRGLLPAPLTRRLALLLLLGAAQGALGWYMVASGLIDRPEVSPARLAAHLLLALALFAALVWTVLDRLPVTAGGPDRRTARRLVGALTILAVIVVGWGALVAGLKAGLVHPTFPLMDGGLFPADGLVLAPAWVNAVENPAAVQYVHRVLALTLLACLSLAAAWAHLARLSPAARRPLIAAAAWAWVQAGLGISTLLSGVAIWLAALHQTGALVLIGLLTWSLHHLSGERE</sequence>